<proteinExistence type="predicted"/>
<evidence type="ECO:0000313" key="3">
    <source>
        <dbReference type="Proteomes" id="UP000094801"/>
    </source>
</evidence>
<feature type="compositionally biased region" description="Polar residues" evidence="1">
    <location>
        <begin position="213"/>
        <end position="222"/>
    </location>
</feature>
<dbReference type="AlphaFoldDB" id="A0A1E4SYM0"/>
<gene>
    <name evidence="2" type="ORF">CANARDRAFT_23984</name>
</gene>
<feature type="region of interest" description="Disordered" evidence="1">
    <location>
        <begin position="202"/>
        <end position="297"/>
    </location>
</feature>
<dbReference type="Proteomes" id="UP000094801">
    <property type="component" value="Unassembled WGS sequence"/>
</dbReference>
<dbReference type="OrthoDB" id="3993971at2759"/>
<accession>A0A1E4SYM0</accession>
<keyword evidence="3" id="KW-1185">Reference proteome</keyword>
<organism evidence="2 3">
    <name type="scientific">[Candida] arabinofermentans NRRL YB-2248</name>
    <dbReference type="NCBI Taxonomy" id="983967"/>
    <lineage>
        <taxon>Eukaryota</taxon>
        <taxon>Fungi</taxon>
        <taxon>Dikarya</taxon>
        <taxon>Ascomycota</taxon>
        <taxon>Saccharomycotina</taxon>
        <taxon>Pichiomycetes</taxon>
        <taxon>Pichiales</taxon>
        <taxon>Pichiaceae</taxon>
        <taxon>Ogataea</taxon>
        <taxon>Ogataea/Candida clade</taxon>
    </lineage>
</organism>
<dbReference type="EMBL" id="KV453856">
    <property type="protein sequence ID" value="ODV84580.1"/>
    <property type="molecule type" value="Genomic_DNA"/>
</dbReference>
<feature type="compositionally biased region" description="Polar residues" evidence="1">
    <location>
        <begin position="20"/>
        <end position="30"/>
    </location>
</feature>
<reference evidence="3" key="1">
    <citation type="submission" date="2016-04" db="EMBL/GenBank/DDBJ databases">
        <title>Comparative genomics of biotechnologically important yeasts.</title>
        <authorList>
            <consortium name="DOE Joint Genome Institute"/>
            <person name="Riley R."/>
            <person name="Haridas S."/>
            <person name="Wolfe K.H."/>
            <person name="Lopes M.R."/>
            <person name="Hittinger C.T."/>
            <person name="Goker M."/>
            <person name="Salamov A."/>
            <person name="Wisecaver J."/>
            <person name="Long T.M."/>
            <person name="Aerts A.L."/>
            <person name="Barry K."/>
            <person name="Choi C."/>
            <person name="Clum A."/>
            <person name="Coughlan A.Y."/>
            <person name="Deshpande S."/>
            <person name="Douglass A.P."/>
            <person name="Hanson S.J."/>
            <person name="Klenk H.-P."/>
            <person name="Labutti K."/>
            <person name="Lapidus A."/>
            <person name="Lindquist E."/>
            <person name="Lipzen A."/>
            <person name="Meier-Kolthoff J.P."/>
            <person name="Ohm R.A."/>
            <person name="Otillar R.P."/>
            <person name="Pangilinan J."/>
            <person name="Peng Y."/>
            <person name="Rokas A."/>
            <person name="Rosa C.A."/>
            <person name="Scheuner C."/>
            <person name="Sibirny A.A."/>
            <person name="Slot J.C."/>
            <person name="Stielow J.B."/>
            <person name="Sun H."/>
            <person name="Kurtzman C.P."/>
            <person name="Blackwell M."/>
            <person name="Grigoriev I.V."/>
            <person name="Jeffries T.W."/>
        </authorList>
    </citation>
    <scope>NUCLEOTIDE SEQUENCE [LARGE SCALE GENOMIC DNA]</scope>
    <source>
        <strain evidence="3">NRRL YB-2248</strain>
    </source>
</reference>
<evidence type="ECO:0000256" key="1">
    <source>
        <dbReference type="SAM" id="MobiDB-lite"/>
    </source>
</evidence>
<name>A0A1E4SYM0_9ASCO</name>
<evidence type="ECO:0000313" key="2">
    <source>
        <dbReference type="EMBL" id="ODV84580.1"/>
    </source>
</evidence>
<feature type="region of interest" description="Disordered" evidence="1">
    <location>
        <begin position="1"/>
        <end position="69"/>
    </location>
</feature>
<sequence length="297" mass="33477">MNNRSTYDSSRENSLDFSGFNRSRTPQTQLDIEIDKPPHVADAADLSSTDNSDDEADIQKDAPTDGNAFQNNNELILWANKLELESIDFRSSAKKIIKVLTKNTIDISKTLKQNQLNSGEFTALSKEINDKLEAVCEANKNLSKQIQQTERKNDGKFNLILNNQIKIMSAIEQQNNTREDLSKTIIHLGKLSSKVNQLKNAGVVGNAAKRNKMPTTEPQPQRRSYRRRKPTATAKLVEEILGNNKQNHPKAQSKQTSTKRKGKVQSSKRSVKTKQKKTTIDTPKATRRFLLSSDEQL</sequence>
<protein>
    <submittedName>
        <fullName evidence="2">Uncharacterized protein</fullName>
    </submittedName>
</protein>
<feature type="compositionally biased region" description="Polar residues" evidence="1">
    <location>
        <begin position="243"/>
        <end position="256"/>
    </location>
</feature>